<evidence type="ECO:0008006" key="4">
    <source>
        <dbReference type="Google" id="ProtNLM"/>
    </source>
</evidence>
<feature type="region of interest" description="Disordered" evidence="1">
    <location>
        <begin position="127"/>
        <end position="148"/>
    </location>
</feature>
<dbReference type="OrthoDB" id="15027at2157"/>
<dbReference type="EMBL" id="JFZT01000039">
    <property type="protein sequence ID" value="EZQ06989.1"/>
    <property type="molecule type" value="Genomic_DNA"/>
</dbReference>
<reference evidence="2 3" key="1">
    <citation type="submission" date="2014-03" db="EMBL/GenBank/DDBJ databases">
        <title>Draft genome sequence of the novel thermoacidophilic archaea Acidianus copahuensis ALE1 strain, isolated from Copahue volcanic area in Neuquen Argentina.</title>
        <authorList>
            <person name="Urbieta M.S."/>
            <person name="Rascovan N."/>
            <person name="Castro C."/>
            <person name="Revale S."/>
            <person name="Giaveno M.A."/>
            <person name="Vazquez M.P."/>
            <person name="Donati E.R."/>
        </authorList>
    </citation>
    <scope>NUCLEOTIDE SEQUENCE [LARGE SCALE GENOMIC DNA]</scope>
    <source>
        <strain evidence="2 3">ALE1</strain>
    </source>
</reference>
<evidence type="ECO:0000313" key="2">
    <source>
        <dbReference type="EMBL" id="EZQ06989.1"/>
    </source>
</evidence>
<dbReference type="STRING" id="1160895.CM19_06420"/>
<name>A0A031LRF6_9CREN</name>
<feature type="compositionally biased region" description="Acidic residues" evidence="1">
    <location>
        <begin position="137"/>
        <end position="148"/>
    </location>
</feature>
<proteinExistence type="predicted"/>
<evidence type="ECO:0000313" key="3">
    <source>
        <dbReference type="Proteomes" id="UP000024332"/>
    </source>
</evidence>
<dbReference type="Proteomes" id="UP000024332">
    <property type="component" value="Unassembled WGS sequence"/>
</dbReference>
<comment type="caution">
    <text evidence="2">The sequence shown here is derived from an EMBL/GenBank/DDBJ whole genome shotgun (WGS) entry which is preliminary data.</text>
</comment>
<dbReference type="PIRSF" id="PIRSF032756">
    <property type="entry name" value="UCP032756"/>
    <property type="match status" value="1"/>
</dbReference>
<protein>
    <recommendedName>
        <fullName evidence="4">DUF2286 domain-containing protein</fullName>
    </recommendedName>
</protein>
<dbReference type="Pfam" id="PF10051">
    <property type="entry name" value="DUF2286"/>
    <property type="match status" value="1"/>
</dbReference>
<dbReference type="AlphaFoldDB" id="A0A031LRF6"/>
<organism evidence="2 3">
    <name type="scientific">Candidatus Acidianus copahuensis</name>
    <dbReference type="NCBI Taxonomy" id="1160895"/>
    <lineage>
        <taxon>Archaea</taxon>
        <taxon>Thermoproteota</taxon>
        <taxon>Thermoprotei</taxon>
        <taxon>Sulfolobales</taxon>
        <taxon>Sulfolobaceae</taxon>
        <taxon>Acidianus</taxon>
    </lineage>
</organism>
<accession>A0A031LRF6</accession>
<evidence type="ECO:0000256" key="1">
    <source>
        <dbReference type="SAM" id="MobiDB-lite"/>
    </source>
</evidence>
<dbReference type="InterPro" id="IPR017006">
    <property type="entry name" value="UCP032756"/>
</dbReference>
<dbReference type="RefSeq" id="WP_048099510.1">
    <property type="nucleotide sequence ID" value="NZ_JFZT01000039.1"/>
</dbReference>
<gene>
    <name evidence="2" type="ORF">CM19_06420</name>
</gene>
<keyword evidence="3" id="KW-1185">Reference proteome</keyword>
<sequence>MTSVIVLRSESGKVTSEKVIEGDIGDVVRNTAAQALKEWNDMISDFIIMKDSQEWRVPLPLKPNDYERLKNFLSGKEKNEAILKLPIYIISFDNQWSGEDFQDKKVYVVSYYLDDEMKKELTTYAIDVTSENKGENEGEESEEGEEEE</sequence>